<evidence type="ECO:0000256" key="2">
    <source>
        <dbReference type="SAM" id="Phobius"/>
    </source>
</evidence>
<keyword evidence="4" id="KW-1185">Reference proteome</keyword>
<evidence type="ECO:0000313" key="4">
    <source>
        <dbReference type="Proteomes" id="UP001240150"/>
    </source>
</evidence>
<keyword evidence="2" id="KW-0472">Membrane</keyword>
<organism evidence="3 4">
    <name type="scientific">Actinoplanes oblitus</name>
    <dbReference type="NCBI Taxonomy" id="3040509"/>
    <lineage>
        <taxon>Bacteria</taxon>
        <taxon>Bacillati</taxon>
        <taxon>Actinomycetota</taxon>
        <taxon>Actinomycetes</taxon>
        <taxon>Micromonosporales</taxon>
        <taxon>Micromonosporaceae</taxon>
        <taxon>Actinoplanes</taxon>
    </lineage>
</organism>
<proteinExistence type="predicted"/>
<accession>A0ABY8WPX1</accession>
<feature type="region of interest" description="Disordered" evidence="1">
    <location>
        <begin position="231"/>
        <end position="285"/>
    </location>
</feature>
<dbReference type="EMBL" id="CP126980">
    <property type="protein sequence ID" value="WIM99949.1"/>
    <property type="molecule type" value="Genomic_DNA"/>
</dbReference>
<keyword evidence="2" id="KW-0812">Transmembrane</keyword>
<evidence type="ECO:0000256" key="1">
    <source>
        <dbReference type="SAM" id="MobiDB-lite"/>
    </source>
</evidence>
<sequence length="470" mass="49766">MQGLIRAGTAVRVAGWLLLAVLGVVWLAQPRWPAVGRLLAAPGWSWVPILITVVGVAGAGWQASHRWRRSGLFGHRPAAERVPLVAHVTALLVLAAGVAAGVGIGLWALLGRPSLTGTPGPGGTPAAWSVQNTFEAVKIALTMVAGIGGVVALTVAYRKQGHDEAAERRENTKLFNERFGKAAEQLGSDKAAVRLAGVYAMAGLADDWDTGRQTCIDVLCAYLRKPYTPPAGQAAPDTAPADDLAPAVPPPARRTIGSRHSSPRRRASAPITVPTPAHPATPASDPAVYRAAREEQQVRHTILDLIGTHLQPLCLDRGIEPRWHDHRFDLRGATLDGGDLKDIIIPVGTTLLLANAQFTGGTVSFDGAWFTGGTMSFTSAQFIGGDVSFTSAWFNGGNVYFDSAKFSAGTVSFGAARFVSGTVSFHAAEFTGGVVDLAWPQRWLRPPRGITEATTGVRWPSAEHLHDLDP</sequence>
<evidence type="ECO:0000313" key="3">
    <source>
        <dbReference type="EMBL" id="WIM99949.1"/>
    </source>
</evidence>
<feature type="compositionally biased region" description="Low complexity" evidence="1">
    <location>
        <begin position="231"/>
        <end position="246"/>
    </location>
</feature>
<dbReference type="Proteomes" id="UP001240150">
    <property type="component" value="Chromosome"/>
</dbReference>
<evidence type="ECO:0008006" key="5">
    <source>
        <dbReference type="Google" id="ProtNLM"/>
    </source>
</evidence>
<dbReference type="RefSeq" id="WP_284921400.1">
    <property type="nucleotide sequence ID" value="NZ_CP126980.1"/>
</dbReference>
<protein>
    <recommendedName>
        <fullName evidence="5">Pentapeptide repeat-containing protein</fullName>
    </recommendedName>
</protein>
<feature type="transmembrane region" description="Helical" evidence="2">
    <location>
        <begin position="43"/>
        <end position="63"/>
    </location>
</feature>
<feature type="transmembrane region" description="Helical" evidence="2">
    <location>
        <begin position="9"/>
        <end position="28"/>
    </location>
</feature>
<name>A0ABY8WPX1_9ACTN</name>
<feature type="transmembrane region" description="Helical" evidence="2">
    <location>
        <begin position="84"/>
        <end position="110"/>
    </location>
</feature>
<reference evidence="3 4" key="1">
    <citation type="submission" date="2023-06" db="EMBL/GenBank/DDBJ databases">
        <authorList>
            <person name="Yushchuk O."/>
            <person name="Binda E."/>
            <person name="Ruckert-Reed C."/>
            <person name="Fedorenko V."/>
            <person name="Kalinowski J."/>
            <person name="Marinelli F."/>
        </authorList>
    </citation>
    <scope>NUCLEOTIDE SEQUENCE [LARGE SCALE GENOMIC DNA]</scope>
    <source>
        <strain evidence="3 4">NRRL 3884</strain>
    </source>
</reference>
<feature type="compositionally biased region" description="Low complexity" evidence="1">
    <location>
        <begin position="268"/>
        <end position="285"/>
    </location>
</feature>
<gene>
    <name evidence="3" type="ORF">ACTOB_003619</name>
</gene>
<keyword evidence="2" id="KW-1133">Transmembrane helix</keyword>